<evidence type="ECO:0000313" key="3">
    <source>
        <dbReference type="EMBL" id="MFC0672622.1"/>
    </source>
</evidence>
<dbReference type="RefSeq" id="WP_376977543.1">
    <property type="nucleotide sequence ID" value="NZ_JBHLSV010000001.1"/>
</dbReference>
<feature type="transmembrane region" description="Helical" evidence="2">
    <location>
        <begin position="143"/>
        <end position="165"/>
    </location>
</feature>
<evidence type="ECO:0008006" key="5">
    <source>
        <dbReference type="Google" id="ProtNLM"/>
    </source>
</evidence>
<feature type="transmembrane region" description="Helical" evidence="2">
    <location>
        <begin position="33"/>
        <end position="60"/>
    </location>
</feature>
<proteinExistence type="predicted"/>
<feature type="region of interest" description="Disordered" evidence="1">
    <location>
        <begin position="1"/>
        <end position="21"/>
    </location>
</feature>
<protein>
    <recommendedName>
        <fullName evidence="5">Beta-carotene 15,15'-monooxygenase</fullName>
    </recommendedName>
</protein>
<evidence type="ECO:0000256" key="1">
    <source>
        <dbReference type="SAM" id="MobiDB-lite"/>
    </source>
</evidence>
<keyword evidence="2" id="KW-0472">Membrane</keyword>
<feature type="compositionally biased region" description="Low complexity" evidence="1">
    <location>
        <begin position="1"/>
        <end position="13"/>
    </location>
</feature>
<accession>A0ABV6R6L4</accession>
<sequence length="240" mass="24296">MQSRPAPATASPAAPAPSAPTARDVHERGIWRAAFVVHGLGVIGLALTAGGLLVLVPAILLQGTLLGLLALPAAAWWSGLLLIGALHALHGQDLTTDIRPLRRLGGGLRQGAGQAAVLWLPVGVVAAMLLGAQMLRGTGPGPVLPGLVLLLALVLLALIGSVIASRFTVTGVPLWRAALGAAAVSMRGTVGIVLVLAAGLCLTLVSGEWVLLLAAAPLVLLLDRSARPLVLALEASLDDR</sequence>
<evidence type="ECO:0000256" key="2">
    <source>
        <dbReference type="SAM" id="Phobius"/>
    </source>
</evidence>
<name>A0ABV6R6L4_9MICO</name>
<feature type="transmembrane region" description="Helical" evidence="2">
    <location>
        <begin position="111"/>
        <end position="131"/>
    </location>
</feature>
<organism evidence="3 4">
    <name type="scientific">Brachybacterium hainanense</name>
    <dbReference type="NCBI Taxonomy" id="1541174"/>
    <lineage>
        <taxon>Bacteria</taxon>
        <taxon>Bacillati</taxon>
        <taxon>Actinomycetota</taxon>
        <taxon>Actinomycetes</taxon>
        <taxon>Micrococcales</taxon>
        <taxon>Dermabacteraceae</taxon>
        <taxon>Brachybacterium</taxon>
    </lineage>
</organism>
<keyword evidence="2" id="KW-0812">Transmembrane</keyword>
<dbReference type="EMBL" id="JBHLSV010000001">
    <property type="protein sequence ID" value="MFC0672622.1"/>
    <property type="molecule type" value="Genomic_DNA"/>
</dbReference>
<keyword evidence="2" id="KW-1133">Transmembrane helix</keyword>
<reference evidence="3 4" key="1">
    <citation type="submission" date="2024-09" db="EMBL/GenBank/DDBJ databases">
        <authorList>
            <person name="Sun Q."/>
            <person name="Mori K."/>
        </authorList>
    </citation>
    <scope>NUCLEOTIDE SEQUENCE [LARGE SCALE GENOMIC DNA]</scope>
    <source>
        <strain evidence="3 4">CICC 10874</strain>
    </source>
</reference>
<gene>
    <name evidence="3" type="ORF">ACFFF6_01485</name>
</gene>
<feature type="transmembrane region" description="Helical" evidence="2">
    <location>
        <begin position="66"/>
        <end position="90"/>
    </location>
</feature>
<evidence type="ECO:0000313" key="4">
    <source>
        <dbReference type="Proteomes" id="UP001589793"/>
    </source>
</evidence>
<comment type="caution">
    <text evidence="3">The sequence shown here is derived from an EMBL/GenBank/DDBJ whole genome shotgun (WGS) entry which is preliminary data.</text>
</comment>
<keyword evidence="4" id="KW-1185">Reference proteome</keyword>
<dbReference type="Proteomes" id="UP001589793">
    <property type="component" value="Unassembled WGS sequence"/>
</dbReference>